<dbReference type="Pfam" id="PF03466">
    <property type="entry name" value="LysR_substrate"/>
    <property type="match status" value="1"/>
</dbReference>
<dbReference type="CDD" id="cd08422">
    <property type="entry name" value="PBP2_CrgA_like"/>
    <property type="match status" value="1"/>
</dbReference>
<protein>
    <submittedName>
        <fullName evidence="6">LysR family transcriptional regulator</fullName>
    </submittedName>
</protein>
<dbReference type="PANTHER" id="PTHR30537">
    <property type="entry name" value="HTH-TYPE TRANSCRIPTIONAL REGULATOR"/>
    <property type="match status" value="1"/>
</dbReference>
<dbReference type="Gene3D" id="1.10.10.10">
    <property type="entry name" value="Winged helix-like DNA-binding domain superfamily/Winged helix DNA-binding domain"/>
    <property type="match status" value="1"/>
</dbReference>
<dbReference type="RefSeq" id="WP_386822758.1">
    <property type="nucleotide sequence ID" value="NZ_JBHTIF010000001.1"/>
</dbReference>
<dbReference type="PROSITE" id="PS50931">
    <property type="entry name" value="HTH_LYSR"/>
    <property type="match status" value="1"/>
</dbReference>
<gene>
    <name evidence="6" type="ORF">ACFQ0E_05955</name>
</gene>
<evidence type="ECO:0000259" key="5">
    <source>
        <dbReference type="PROSITE" id="PS50931"/>
    </source>
</evidence>
<evidence type="ECO:0000256" key="4">
    <source>
        <dbReference type="ARBA" id="ARBA00023163"/>
    </source>
</evidence>
<dbReference type="Pfam" id="PF00126">
    <property type="entry name" value="HTH_1"/>
    <property type="match status" value="1"/>
</dbReference>
<dbReference type="SUPFAM" id="SSF46785">
    <property type="entry name" value="Winged helix' DNA-binding domain"/>
    <property type="match status" value="1"/>
</dbReference>
<name>A0ABW2YBU7_9GAMM</name>
<dbReference type="PANTHER" id="PTHR30537:SF21">
    <property type="entry name" value="HTH-TYPE TRANSCRIPTIONAL REGULATOR SINR-RELATED"/>
    <property type="match status" value="1"/>
</dbReference>
<dbReference type="Proteomes" id="UP001597110">
    <property type="component" value="Unassembled WGS sequence"/>
</dbReference>
<evidence type="ECO:0000256" key="2">
    <source>
        <dbReference type="ARBA" id="ARBA00023015"/>
    </source>
</evidence>
<reference evidence="7" key="1">
    <citation type="journal article" date="2019" name="Int. J. Syst. Evol. Microbiol.">
        <title>The Global Catalogue of Microorganisms (GCM) 10K type strain sequencing project: providing services to taxonomists for standard genome sequencing and annotation.</title>
        <authorList>
            <consortium name="The Broad Institute Genomics Platform"/>
            <consortium name="The Broad Institute Genome Sequencing Center for Infectious Disease"/>
            <person name="Wu L."/>
            <person name="Ma J."/>
        </authorList>
    </citation>
    <scope>NUCLEOTIDE SEQUENCE [LARGE SCALE GENOMIC DNA]</scope>
    <source>
        <strain evidence="7">CCUG 55585</strain>
    </source>
</reference>
<evidence type="ECO:0000256" key="1">
    <source>
        <dbReference type="ARBA" id="ARBA00009437"/>
    </source>
</evidence>
<comment type="caution">
    <text evidence="6">The sequence shown here is derived from an EMBL/GenBank/DDBJ whole genome shotgun (WGS) entry which is preliminary data.</text>
</comment>
<organism evidence="6 7">
    <name type="scientific">Lysobacter brunescens</name>
    <dbReference type="NCBI Taxonomy" id="262323"/>
    <lineage>
        <taxon>Bacteria</taxon>
        <taxon>Pseudomonadati</taxon>
        <taxon>Pseudomonadota</taxon>
        <taxon>Gammaproteobacteria</taxon>
        <taxon>Lysobacterales</taxon>
        <taxon>Lysobacteraceae</taxon>
        <taxon>Lysobacter</taxon>
    </lineage>
</organism>
<dbReference type="InterPro" id="IPR036388">
    <property type="entry name" value="WH-like_DNA-bd_sf"/>
</dbReference>
<proteinExistence type="inferred from homology"/>
<keyword evidence="2" id="KW-0805">Transcription regulation</keyword>
<accession>A0ABW2YBU7</accession>
<dbReference type="SUPFAM" id="SSF53850">
    <property type="entry name" value="Periplasmic binding protein-like II"/>
    <property type="match status" value="1"/>
</dbReference>
<keyword evidence="3" id="KW-0238">DNA-binding</keyword>
<dbReference type="Gene3D" id="3.40.190.290">
    <property type="match status" value="1"/>
</dbReference>
<feature type="domain" description="HTH lysR-type" evidence="5">
    <location>
        <begin position="1"/>
        <end position="59"/>
    </location>
</feature>
<sequence length="309" mass="33827">MKSLSDLRLFVRTAHAGSLSAAARQLDTTAAAASASLKRLERSLGAALFVRSTRSLRLTREGETFLRHCEQALQALDEGCEAIAGGSDAVRGTLLLTAPSDLGRNALRTWMDEFQSRHPGLRLRLRPTDRRSDLYREPVDVALRYGLPADSTLVALPLAPANRRVLCASPAWLARSGPLHHPRELADRNALCFVLGDEVHDQWRFTGPEGECIVDVRGDRVSDDGDVVRRWALDGHGVACKSALDIADDLLAGRLVALCPEWRAEPTPLHLVCADRRQLSPAIRELRVFLEAKCAERLSALAEVAPQAV</sequence>
<dbReference type="InterPro" id="IPR036390">
    <property type="entry name" value="WH_DNA-bd_sf"/>
</dbReference>
<evidence type="ECO:0000313" key="7">
    <source>
        <dbReference type="Proteomes" id="UP001597110"/>
    </source>
</evidence>
<evidence type="ECO:0000313" key="6">
    <source>
        <dbReference type="EMBL" id="MFD0725142.1"/>
    </source>
</evidence>
<keyword evidence="4" id="KW-0804">Transcription</keyword>
<dbReference type="InterPro" id="IPR005119">
    <property type="entry name" value="LysR_subst-bd"/>
</dbReference>
<dbReference type="InterPro" id="IPR058163">
    <property type="entry name" value="LysR-type_TF_proteobact-type"/>
</dbReference>
<comment type="similarity">
    <text evidence="1">Belongs to the LysR transcriptional regulatory family.</text>
</comment>
<keyword evidence="7" id="KW-1185">Reference proteome</keyword>
<evidence type="ECO:0000256" key="3">
    <source>
        <dbReference type="ARBA" id="ARBA00023125"/>
    </source>
</evidence>
<dbReference type="EMBL" id="JBHTIF010000001">
    <property type="protein sequence ID" value="MFD0725142.1"/>
    <property type="molecule type" value="Genomic_DNA"/>
</dbReference>
<dbReference type="InterPro" id="IPR000847">
    <property type="entry name" value="LysR_HTH_N"/>
</dbReference>